<dbReference type="EMBL" id="BARU01045354">
    <property type="protein sequence ID" value="GAH92507.1"/>
    <property type="molecule type" value="Genomic_DNA"/>
</dbReference>
<evidence type="ECO:0000313" key="1">
    <source>
        <dbReference type="EMBL" id="GAH92507.1"/>
    </source>
</evidence>
<dbReference type="AlphaFoldDB" id="X1JEW1"/>
<feature type="non-terminal residue" evidence="1">
    <location>
        <position position="1"/>
    </location>
</feature>
<name>X1JEW1_9ZZZZ</name>
<comment type="caution">
    <text evidence="1">The sequence shown here is derived from an EMBL/GenBank/DDBJ whole genome shotgun (WGS) entry which is preliminary data.</text>
</comment>
<reference evidence="1" key="1">
    <citation type="journal article" date="2014" name="Front. Microbiol.">
        <title>High frequency of phylogenetically diverse reductive dehalogenase-homologous genes in deep subseafloor sedimentary metagenomes.</title>
        <authorList>
            <person name="Kawai M."/>
            <person name="Futagami T."/>
            <person name="Toyoda A."/>
            <person name="Takaki Y."/>
            <person name="Nishi S."/>
            <person name="Hori S."/>
            <person name="Arai W."/>
            <person name="Tsubouchi T."/>
            <person name="Morono Y."/>
            <person name="Uchiyama I."/>
            <person name="Ito T."/>
            <person name="Fujiyama A."/>
            <person name="Inagaki F."/>
            <person name="Takami H."/>
        </authorList>
    </citation>
    <scope>NUCLEOTIDE SEQUENCE</scope>
    <source>
        <strain evidence="1">Expedition CK06-06</strain>
    </source>
</reference>
<protein>
    <submittedName>
        <fullName evidence="1">Uncharacterized protein</fullName>
    </submittedName>
</protein>
<sequence>IFDQATTLTDTPPWINVASLDLAAGDHVGAGLVAELKGAFRVPPGHGLGITVLSLTGTSPLFGVSVVWVEI</sequence>
<organism evidence="1">
    <name type="scientific">marine sediment metagenome</name>
    <dbReference type="NCBI Taxonomy" id="412755"/>
    <lineage>
        <taxon>unclassified sequences</taxon>
        <taxon>metagenomes</taxon>
        <taxon>ecological metagenomes</taxon>
    </lineage>
</organism>
<proteinExistence type="predicted"/>
<accession>X1JEW1</accession>
<gene>
    <name evidence="1" type="ORF">S03H2_68853</name>
</gene>